<feature type="transmembrane region" description="Helical" evidence="6">
    <location>
        <begin position="634"/>
        <end position="653"/>
    </location>
</feature>
<dbReference type="InterPro" id="IPR000731">
    <property type="entry name" value="SSD"/>
</dbReference>
<evidence type="ECO:0000256" key="2">
    <source>
        <dbReference type="ARBA" id="ARBA00022475"/>
    </source>
</evidence>
<feature type="domain" description="SSD" evidence="7">
    <location>
        <begin position="270"/>
        <end position="387"/>
    </location>
</feature>
<dbReference type="GO" id="GO:0005886">
    <property type="term" value="C:plasma membrane"/>
    <property type="evidence" value="ECO:0007669"/>
    <property type="project" value="UniProtKB-SubCell"/>
</dbReference>
<keyword evidence="10" id="KW-1185">Reference proteome</keyword>
<dbReference type="PROSITE" id="PS50156">
    <property type="entry name" value="SSD"/>
    <property type="match status" value="2"/>
</dbReference>
<sequence>MIKVENVFVAIGRKVIDHPKTALILFLLVFGSLLSQLPRLVIDTSAESFLRPDAKPILDYNRFRYEFGRDEFFVVMITGQDVLNLEFLEAFEALHHDLEMDVERVQSVESLVNVRSIYGEEDDLIAEDLLENMPQNQEELDVIVNRIRGKSIYYGRLINEKEDTAAIFVKLQPYIITDLPDGTQLTQNLSDELVAVGSAQIQAVVDNHKKNFAGEIHVGGTQALGAYLSGVIQKDFGTFTGVALLFVSVILAFLFRRVSGVLIPIAVMAFGIATTIATMPLLGYPMQITTSILPSFLLAVCIGDAVHLLTIFFRAYDGGKSKHDAILYALSHTGIAVLFTSMTTAAGLLTFSISEIQPVASLGIFAAIGSILAFLLTITMIPILLVLFPVKHKPAASHDPDMIKPGLLKTFTDACIHLSTQHPIKVVIVALLIGGVALAKIPDLRFSQDSMMWLGDDVPVKRAVQAIEANITGSMPLEVIIDTGADQGVLEPEFLQKLDVWLASLEGKKINGIEVMSVNSITNLIKETHQAFNGNVPEQYRIPDDKELVAQELLLIEMDEADDLYQYTDSGFRKARITIILPWADAIVFKSFQELLMEDYRQAMGDDYGIEFTGVIPIFSTMFSAMIASAANSYLIAALAIGFMMILLMRGVVDGLLSMIPNLLPIVVVLAFMAAMDIPMDVFTILIGSIALGLCVDDTVHFMHGFKRAYAKHGDAEKAIYETLHSTGKALVITTVVLFFGFLTFTLSDLINMDNFGMLTAMCIVFALFSDFIVAPALMTLRYGRQPKLVAQTD</sequence>
<evidence type="ECO:0000259" key="8">
    <source>
        <dbReference type="PROSITE" id="PS50175"/>
    </source>
</evidence>
<feature type="transmembrane region" description="Helical" evidence="6">
    <location>
        <begin position="236"/>
        <end position="255"/>
    </location>
</feature>
<feature type="transmembrane region" description="Helical" evidence="6">
    <location>
        <begin position="682"/>
        <end position="703"/>
    </location>
</feature>
<feature type="transmembrane region" description="Helical" evidence="6">
    <location>
        <begin position="660"/>
        <end position="676"/>
    </location>
</feature>
<feature type="domain" description="SSD" evidence="7">
    <location>
        <begin position="655"/>
        <end position="781"/>
    </location>
</feature>
<feature type="domain" description="Peptidase A2" evidence="8">
    <location>
        <begin position="477"/>
        <end position="513"/>
    </location>
</feature>
<proteinExistence type="predicted"/>
<keyword evidence="3 6" id="KW-0812">Transmembrane</keyword>
<evidence type="ECO:0000256" key="6">
    <source>
        <dbReference type="SAM" id="Phobius"/>
    </source>
</evidence>
<dbReference type="Pfam" id="PF03176">
    <property type="entry name" value="MMPL"/>
    <property type="match status" value="2"/>
</dbReference>
<dbReference type="SUPFAM" id="SSF82866">
    <property type="entry name" value="Multidrug efflux transporter AcrB transmembrane domain"/>
    <property type="match status" value="2"/>
</dbReference>
<accession>A0A5S9PQ45</accession>
<gene>
    <name evidence="9" type="ORF">OPDIPICF_01098</name>
</gene>
<evidence type="ECO:0000256" key="5">
    <source>
        <dbReference type="ARBA" id="ARBA00023136"/>
    </source>
</evidence>
<feature type="transmembrane region" description="Helical" evidence="6">
    <location>
        <begin position="730"/>
        <end position="751"/>
    </location>
</feature>
<dbReference type="Proteomes" id="UP000441399">
    <property type="component" value="Unassembled WGS sequence"/>
</dbReference>
<feature type="transmembrane region" description="Helical" evidence="6">
    <location>
        <begin position="757"/>
        <end position="779"/>
    </location>
</feature>
<dbReference type="InterPro" id="IPR004869">
    <property type="entry name" value="MMPL_dom"/>
</dbReference>
<organism evidence="9 10">
    <name type="scientific">BD1-7 clade bacterium</name>
    <dbReference type="NCBI Taxonomy" id="2029982"/>
    <lineage>
        <taxon>Bacteria</taxon>
        <taxon>Pseudomonadati</taxon>
        <taxon>Pseudomonadota</taxon>
        <taxon>Gammaproteobacteria</taxon>
        <taxon>Cellvibrionales</taxon>
        <taxon>Spongiibacteraceae</taxon>
        <taxon>BD1-7 clade</taxon>
    </lineage>
</organism>
<protein>
    <submittedName>
        <fullName evidence="9">Uncharacterized protein</fullName>
    </submittedName>
</protein>
<dbReference type="PANTHER" id="PTHR33406:SF12">
    <property type="entry name" value="BLR2997 PROTEIN"/>
    <property type="match status" value="1"/>
</dbReference>
<dbReference type="InterPro" id="IPR050545">
    <property type="entry name" value="Mycobact_MmpL"/>
</dbReference>
<dbReference type="GO" id="GO:0004190">
    <property type="term" value="F:aspartic-type endopeptidase activity"/>
    <property type="evidence" value="ECO:0007669"/>
    <property type="project" value="InterPro"/>
</dbReference>
<dbReference type="GO" id="GO:0006508">
    <property type="term" value="P:proteolysis"/>
    <property type="evidence" value="ECO:0007669"/>
    <property type="project" value="InterPro"/>
</dbReference>
<dbReference type="OrthoDB" id="9803781at2"/>
<keyword evidence="5 6" id="KW-0472">Membrane</keyword>
<evidence type="ECO:0000313" key="10">
    <source>
        <dbReference type="Proteomes" id="UP000441399"/>
    </source>
</evidence>
<keyword evidence="4 6" id="KW-1133">Transmembrane helix</keyword>
<feature type="transmembrane region" description="Helical" evidence="6">
    <location>
        <begin position="359"/>
        <end position="388"/>
    </location>
</feature>
<dbReference type="PROSITE" id="PS50175">
    <property type="entry name" value="ASP_PROT_RETROV"/>
    <property type="match status" value="1"/>
</dbReference>
<feature type="transmembrane region" description="Helical" evidence="6">
    <location>
        <begin position="608"/>
        <end position="628"/>
    </location>
</feature>
<name>A0A5S9PQ45_9GAMM</name>
<dbReference type="EMBL" id="CACSIO010000012">
    <property type="protein sequence ID" value="CAA0106672.1"/>
    <property type="molecule type" value="Genomic_DNA"/>
</dbReference>
<evidence type="ECO:0000259" key="7">
    <source>
        <dbReference type="PROSITE" id="PS50156"/>
    </source>
</evidence>
<feature type="transmembrane region" description="Helical" evidence="6">
    <location>
        <begin position="292"/>
        <end position="313"/>
    </location>
</feature>
<reference evidence="9 10" key="1">
    <citation type="submission" date="2019-11" db="EMBL/GenBank/DDBJ databases">
        <authorList>
            <person name="Holert J."/>
        </authorList>
    </citation>
    <scope>NUCLEOTIDE SEQUENCE [LARGE SCALE GENOMIC DNA]</scope>
    <source>
        <strain evidence="9">SB11_3</strain>
    </source>
</reference>
<evidence type="ECO:0000313" key="9">
    <source>
        <dbReference type="EMBL" id="CAA0106672.1"/>
    </source>
</evidence>
<evidence type="ECO:0000256" key="1">
    <source>
        <dbReference type="ARBA" id="ARBA00004651"/>
    </source>
</evidence>
<evidence type="ECO:0000256" key="4">
    <source>
        <dbReference type="ARBA" id="ARBA00022989"/>
    </source>
</evidence>
<keyword evidence="2" id="KW-1003">Cell membrane</keyword>
<dbReference type="PANTHER" id="PTHR33406">
    <property type="entry name" value="MEMBRANE PROTEIN MJ1562-RELATED"/>
    <property type="match status" value="1"/>
</dbReference>
<dbReference type="AlphaFoldDB" id="A0A5S9PQ45"/>
<comment type="subcellular location">
    <subcellularLocation>
        <location evidence="1">Cell membrane</location>
        <topology evidence="1">Multi-pass membrane protein</topology>
    </subcellularLocation>
</comment>
<dbReference type="InterPro" id="IPR001995">
    <property type="entry name" value="Peptidase_A2_cat"/>
</dbReference>
<evidence type="ECO:0000256" key="3">
    <source>
        <dbReference type="ARBA" id="ARBA00022692"/>
    </source>
</evidence>
<feature type="transmembrane region" description="Helical" evidence="6">
    <location>
        <begin position="262"/>
        <end position="286"/>
    </location>
</feature>
<dbReference type="Gene3D" id="1.20.1640.10">
    <property type="entry name" value="Multidrug efflux transporter AcrB transmembrane domain"/>
    <property type="match status" value="2"/>
</dbReference>
<feature type="transmembrane region" description="Helical" evidence="6">
    <location>
        <begin position="325"/>
        <end position="353"/>
    </location>
</feature>